<keyword evidence="1" id="KW-0479">Metal-binding</keyword>
<dbReference type="SUPFAM" id="SSF49503">
    <property type="entry name" value="Cupredoxins"/>
    <property type="match status" value="1"/>
</dbReference>
<dbReference type="Pfam" id="PF07731">
    <property type="entry name" value="Cu-oxidase_2"/>
    <property type="match status" value="1"/>
</dbReference>
<keyword evidence="3" id="KW-0614">Plasmid</keyword>
<accession>A0A8B0SU93</accession>
<dbReference type="PROSITE" id="PS00080">
    <property type="entry name" value="MULTICOPPER_OXIDASE2"/>
    <property type="match status" value="1"/>
</dbReference>
<dbReference type="PROSITE" id="PS00079">
    <property type="entry name" value="MULTICOPPER_OXIDASE1"/>
    <property type="match status" value="1"/>
</dbReference>
<dbReference type="EMBL" id="MN956836">
    <property type="protein sequence ID" value="QTX14280.1"/>
    <property type="molecule type" value="Genomic_DNA"/>
</dbReference>
<dbReference type="GO" id="GO:0016491">
    <property type="term" value="F:oxidoreductase activity"/>
    <property type="evidence" value="ECO:0007669"/>
    <property type="project" value="InterPro"/>
</dbReference>
<evidence type="ECO:0000256" key="1">
    <source>
        <dbReference type="ARBA" id="ARBA00022723"/>
    </source>
</evidence>
<dbReference type="Gene3D" id="2.60.40.420">
    <property type="entry name" value="Cupredoxins - blue copper proteins"/>
    <property type="match status" value="1"/>
</dbReference>
<dbReference type="InterPro" id="IPR033138">
    <property type="entry name" value="Cu_oxidase_CS"/>
</dbReference>
<geneLocation type="plasmid" evidence="3">
    <name>p17-15-vir-like</name>
</geneLocation>
<proteinExistence type="predicted"/>
<dbReference type="InterPro" id="IPR002355">
    <property type="entry name" value="Cu_oxidase_Cu_BS"/>
</dbReference>
<organism evidence="3">
    <name type="scientific">Klebsiella pneumoniae</name>
    <dbReference type="NCBI Taxonomy" id="573"/>
    <lineage>
        <taxon>Bacteria</taxon>
        <taxon>Pseudomonadati</taxon>
        <taxon>Pseudomonadota</taxon>
        <taxon>Gammaproteobacteria</taxon>
        <taxon>Enterobacterales</taxon>
        <taxon>Enterobacteriaceae</taxon>
        <taxon>Klebsiella/Raoultella group</taxon>
        <taxon>Klebsiella</taxon>
        <taxon>Klebsiella pneumoniae complex</taxon>
    </lineage>
</organism>
<dbReference type="GO" id="GO:0005507">
    <property type="term" value="F:copper ion binding"/>
    <property type="evidence" value="ECO:0007669"/>
    <property type="project" value="InterPro"/>
</dbReference>
<sequence>MVRKHTIDVPPVQKRSYRVTADALGRWAYHCHLLYHMEMGMFREVRVEE</sequence>
<evidence type="ECO:0000259" key="2">
    <source>
        <dbReference type="Pfam" id="PF07731"/>
    </source>
</evidence>
<dbReference type="InterPro" id="IPR008972">
    <property type="entry name" value="Cupredoxin"/>
</dbReference>
<name>A0A8B0SU93_KLEPN</name>
<evidence type="ECO:0000313" key="3">
    <source>
        <dbReference type="EMBL" id="QTX14280.1"/>
    </source>
</evidence>
<dbReference type="InterPro" id="IPR011706">
    <property type="entry name" value="Cu-oxidase_C"/>
</dbReference>
<reference evidence="3" key="1">
    <citation type="submission" date="2020-01" db="EMBL/GenBank/DDBJ databases">
        <authorList>
            <person name="Qin S."/>
        </authorList>
    </citation>
    <scope>NUCLEOTIDE SEQUENCE</scope>
    <source>
        <strain evidence="3">CVir17-16-YZ6g</strain>
        <plasmid evidence="3">p17-15-vir-like</plasmid>
    </source>
</reference>
<dbReference type="AlphaFoldDB" id="A0A8B0SU93"/>
<feature type="domain" description="Plastocyanin-like" evidence="2">
    <location>
        <begin position="2"/>
        <end position="48"/>
    </location>
</feature>
<protein>
    <submittedName>
        <fullName evidence="3">Multicopper oxidase</fullName>
    </submittedName>
</protein>